<comment type="similarity">
    <text evidence="2">Belongs to the TFIIB family.</text>
</comment>
<feature type="compositionally biased region" description="Low complexity" evidence="10">
    <location>
        <begin position="415"/>
        <end position="427"/>
    </location>
</feature>
<dbReference type="GO" id="GO:0001006">
    <property type="term" value="F:RNA polymerase III type 3 promoter sequence-specific DNA binding"/>
    <property type="evidence" value="ECO:0007669"/>
    <property type="project" value="TreeGrafter"/>
</dbReference>
<feature type="domain" description="Cyclin-like" evidence="11">
    <location>
        <begin position="140"/>
        <end position="222"/>
    </location>
</feature>
<gene>
    <name evidence="12" type="ORF">NEMBOFW57_006980</name>
</gene>
<dbReference type="PANTHER" id="PTHR11618:SF4">
    <property type="entry name" value="TRANSCRIPTION FACTOR IIIB 90 KDA SUBUNIT"/>
    <property type="match status" value="1"/>
</dbReference>
<dbReference type="GO" id="GO:0070897">
    <property type="term" value="P:transcription preinitiation complex assembly"/>
    <property type="evidence" value="ECO:0007669"/>
    <property type="project" value="InterPro"/>
</dbReference>
<name>A0AAD4EUD1_9PEZI</name>
<feature type="compositionally biased region" description="Basic residues" evidence="10">
    <location>
        <begin position="360"/>
        <end position="369"/>
    </location>
</feature>
<feature type="region of interest" description="Disordered" evidence="10">
    <location>
        <begin position="594"/>
        <end position="638"/>
    </location>
</feature>
<dbReference type="GO" id="GO:0097550">
    <property type="term" value="C:transcription preinitiation complex"/>
    <property type="evidence" value="ECO:0007669"/>
    <property type="project" value="TreeGrafter"/>
</dbReference>
<evidence type="ECO:0000313" key="12">
    <source>
        <dbReference type="EMBL" id="KAG7287469.1"/>
    </source>
</evidence>
<comment type="caution">
    <text evidence="12">The sequence shown here is derived from an EMBL/GenBank/DDBJ whole genome shotgun (WGS) entry which is preliminary data.</text>
</comment>
<dbReference type="Pfam" id="PF07741">
    <property type="entry name" value="BRF1"/>
    <property type="match status" value="1"/>
</dbReference>
<sequence>MSSAPTIRSGKATKKKPNPVRRIINREERARGKSVASSPALHATTAVETSGRPVCKNPQCDKSDVRDGACQNCGRVVYESNIVAEVTFGESSNGAAVVHGSYLAADQGGIRPTAGGLAFRRVAGAGASEARERSLREAKQLMNQFAHQLQIAPHVAEKGFSVYKFASNSNFIQGRRKNTVAAVCLYAVCRKEDNNKVMLIDLADIIKTDVFLLGRSYKDLLNALPDMKDGTKPIITEDLIFRFASKLEFLHDTNKVALSAIRIAQRMRHDNITHGRRPAGICGAALIMAARAHNYRRTVREVVYIAKVTMTTLQERMEEFANVPSAQMTIHDFHEAKALPEASHDPPFVYKQSKEWQEKHPKKAKKRKATTPQTSSPTDNGQEQQGASKRQKTTATDSQAATIPIDPALQAENVPTDTTAPSAAATSQRDGSPAVTVDKDGVVVPPRKPTEEELCIANAATADLDGQLADLADEFGDSEEEVDEVEEEEVDPSSEMAMAAAQGIQVPGMENMKAKPRKAVPAPEQATEGDDNADENSKKKKEKPKLRIDEEWEMDEANLEQEMQGHLNDPAMLGATAVVTRDIEQRQELEAIAHANRSLPAPPVTNNDDIPVDNTAGASAAQTALPSPWAAPPSKVSDDPIVHEDEFKDDPEVMFCKLAEKDVLLKEMIWANHNKDYMRKVQQKIFEAKVSQNNPPKQKRSRPRKPRIGEGQATPAGSATEAAQNMLRTRAISTKLDYSRMGNLFEFSKRGPGSTYGGASSVGSRSALPSSAGSDAGSDLEGDAGALTPTPATTATSALTAQERAAKALAPPEEEEDEEQDDGFGGEEGFQDETYGEDDFDPFGDGNGGDDEE</sequence>
<evidence type="ECO:0000256" key="6">
    <source>
        <dbReference type="ARBA" id="ARBA00023015"/>
    </source>
</evidence>
<feature type="compositionally biased region" description="Polar residues" evidence="10">
    <location>
        <begin position="616"/>
        <end position="625"/>
    </location>
</feature>
<reference evidence="12" key="1">
    <citation type="submission" date="2023-02" db="EMBL/GenBank/DDBJ databases">
        <authorList>
            <person name="Palmer J.M."/>
        </authorList>
    </citation>
    <scope>NUCLEOTIDE SEQUENCE</scope>
    <source>
        <strain evidence="12">FW57</strain>
    </source>
</reference>
<dbReference type="AlphaFoldDB" id="A0AAD4EUD1"/>
<keyword evidence="9" id="KW-0539">Nucleus</keyword>
<feature type="region of interest" description="Disordered" evidence="10">
    <location>
        <begin position="1"/>
        <end position="53"/>
    </location>
</feature>
<comment type="subcellular location">
    <subcellularLocation>
        <location evidence="1">Nucleus</location>
    </subcellularLocation>
</comment>
<evidence type="ECO:0000256" key="1">
    <source>
        <dbReference type="ARBA" id="ARBA00004123"/>
    </source>
</evidence>
<keyword evidence="6" id="KW-0805">Transcription regulation</keyword>
<dbReference type="SUPFAM" id="SSF47954">
    <property type="entry name" value="Cyclin-like"/>
    <property type="match status" value="2"/>
</dbReference>
<dbReference type="EMBL" id="JAHCVI010000003">
    <property type="protein sequence ID" value="KAG7287469.1"/>
    <property type="molecule type" value="Genomic_DNA"/>
</dbReference>
<evidence type="ECO:0000256" key="4">
    <source>
        <dbReference type="ARBA" id="ARBA00022771"/>
    </source>
</evidence>
<dbReference type="InterPro" id="IPR036915">
    <property type="entry name" value="Cyclin-like_sf"/>
</dbReference>
<evidence type="ECO:0000256" key="3">
    <source>
        <dbReference type="ARBA" id="ARBA00022723"/>
    </source>
</evidence>
<evidence type="ECO:0000313" key="13">
    <source>
        <dbReference type="Proteomes" id="UP001197093"/>
    </source>
</evidence>
<feature type="compositionally biased region" description="Acidic residues" evidence="10">
    <location>
        <begin position="476"/>
        <end position="492"/>
    </location>
</feature>
<keyword evidence="13" id="KW-1185">Reference proteome</keyword>
<dbReference type="SMART" id="SM00385">
    <property type="entry name" value="CYCLIN"/>
    <property type="match status" value="2"/>
</dbReference>
<dbReference type="Pfam" id="PF00382">
    <property type="entry name" value="TFIIB"/>
    <property type="match status" value="2"/>
</dbReference>
<evidence type="ECO:0000256" key="2">
    <source>
        <dbReference type="ARBA" id="ARBA00010857"/>
    </source>
</evidence>
<dbReference type="Gene3D" id="1.20.5.650">
    <property type="entry name" value="Single helix bin"/>
    <property type="match status" value="1"/>
</dbReference>
<dbReference type="GO" id="GO:0008270">
    <property type="term" value="F:zinc ion binding"/>
    <property type="evidence" value="ECO:0007669"/>
    <property type="project" value="UniProtKB-KW"/>
</dbReference>
<keyword evidence="5" id="KW-0862">Zinc</keyword>
<dbReference type="GO" id="GO:0000126">
    <property type="term" value="C:transcription factor TFIIIB complex"/>
    <property type="evidence" value="ECO:0007669"/>
    <property type="project" value="TreeGrafter"/>
</dbReference>
<evidence type="ECO:0000259" key="11">
    <source>
        <dbReference type="SMART" id="SM00385"/>
    </source>
</evidence>
<evidence type="ECO:0000256" key="8">
    <source>
        <dbReference type="ARBA" id="ARBA00023163"/>
    </source>
</evidence>
<feature type="compositionally biased region" description="Polar residues" evidence="10">
    <location>
        <begin position="757"/>
        <end position="773"/>
    </location>
</feature>
<dbReference type="GO" id="GO:0005634">
    <property type="term" value="C:nucleus"/>
    <property type="evidence" value="ECO:0007669"/>
    <property type="project" value="UniProtKB-SubCell"/>
</dbReference>
<feature type="compositionally biased region" description="Low complexity" evidence="10">
    <location>
        <begin position="784"/>
        <end position="801"/>
    </location>
</feature>
<feature type="compositionally biased region" description="Polar residues" evidence="10">
    <location>
        <begin position="373"/>
        <end position="401"/>
    </location>
</feature>
<keyword evidence="7" id="KW-0010">Activator</keyword>
<proteinExistence type="inferred from homology"/>
<feature type="region of interest" description="Disordered" evidence="10">
    <location>
        <begin position="748"/>
        <end position="853"/>
    </location>
</feature>
<keyword evidence="4" id="KW-0863">Zinc-finger</keyword>
<feature type="domain" description="Cyclin-like" evidence="11">
    <location>
        <begin position="238"/>
        <end position="322"/>
    </location>
</feature>
<organism evidence="12 13">
    <name type="scientific">Staphylotrichum longicolle</name>
    <dbReference type="NCBI Taxonomy" id="669026"/>
    <lineage>
        <taxon>Eukaryota</taxon>
        <taxon>Fungi</taxon>
        <taxon>Dikarya</taxon>
        <taxon>Ascomycota</taxon>
        <taxon>Pezizomycotina</taxon>
        <taxon>Sordariomycetes</taxon>
        <taxon>Sordariomycetidae</taxon>
        <taxon>Sordariales</taxon>
        <taxon>Chaetomiaceae</taxon>
        <taxon>Staphylotrichum</taxon>
    </lineage>
</organism>
<dbReference type="InterPro" id="IPR011665">
    <property type="entry name" value="BRF1_TBP-bd_dom"/>
</dbReference>
<feature type="compositionally biased region" description="Acidic residues" evidence="10">
    <location>
        <begin position="812"/>
        <end position="853"/>
    </location>
</feature>
<dbReference type="InterPro" id="IPR000812">
    <property type="entry name" value="TFIIB"/>
</dbReference>
<feature type="region of interest" description="Disordered" evidence="10">
    <location>
        <begin position="353"/>
        <end position="446"/>
    </location>
</feature>
<feature type="region of interest" description="Disordered" evidence="10">
    <location>
        <begin position="687"/>
        <end position="722"/>
    </location>
</feature>
<dbReference type="GO" id="GO:0000995">
    <property type="term" value="F:RNA polymerase III general transcription initiation factor activity"/>
    <property type="evidence" value="ECO:0007669"/>
    <property type="project" value="TreeGrafter"/>
</dbReference>
<dbReference type="GO" id="GO:0017025">
    <property type="term" value="F:TBP-class protein binding"/>
    <property type="evidence" value="ECO:0007669"/>
    <property type="project" value="InterPro"/>
</dbReference>
<dbReference type="InterPro" id="IPR013150">
    <property type="entry name" value="TFIIB_cyclin"/>
</dbReference>
<accession>A0AAD4EUD1</accession>
<dbReference type="InterPro" id="IPR013763">
    <property type="entry name" value="Cyclin-like_dom"/>
</dbReference>
<evidence type="ECO:0000256" key="10">
    <source>
        <dbReference type="SAM" id="MobiDB-lite"/>
    </source>
</evidence>
<protein>
    <recommendedName>
        <fullName evidence="11">Cyclin-like domain-containing protein</fullName>
    </recommendedName>
</protein>
<evidence type="ECO:0000256" key="5">
    <source>
        <dbReference type="ARBA" id="ARBA00022833"/>
    </source>
</evidence>
<feature type="region of interest" description="Disordered" evidence="10">
    <location>
        <begin position="476"/>
        <end position="551"/>
    </location>
</feature>
<dbReference type="Gene3D" id="1.10.472.10">
    <property type="entry name" value="Cyclin-like"/>
    <property type="match status" value="2"/>
</dbReference>
<feature type="compositionally biased region" description="Basic residues" evidence="10">
    <location>
        <begin position="697"/>
        <end position="706"/>
    </location>
</feature>
<keyword evidence="8" id="KW-0804">Transcription</keyword>
<dbReference type="CDD" id="cd20554">
    <property type="entry name" value="CYCLIN_TFIIIB90_rpt2"/>
    <property type="match status" value="1"/>
</dbReference>
<keyword evidence="3" id="KW-0479">Metal-binding</keyword>
<dbReference type="Proteomes" id="UP001197093">
    <property type="component" value="Unassembled WGS sequence"/>
</dbReference>
<evidence type="ECO:0000256" key="7">
    <source>
        <dbReference type="ARBA" id="ARBA00023159"/>
    </source>
</evidence>
<dbReference type="FunFam" id="1.10.472.10:FF:000002">
    <property type="entry name" value="Transcription factor IIIB 90 kDa subunit"/>
    <property type="match status" value="1"/>
</dbReference>
<evidence type="ECO:0000256" key="9">
    <source>
        <dbReference type="ARBA" id="ARBA00023242"/>
    </source>
</evidence>
<dbReference type="PANTHER" id="PTHR11618">
    <property type="entry name" value="TRANSCRIPTION INITIATION FACTOR IIB-RELATED"/>
    <property type="match status" value="1"/>
</dbReference>